<name>A0AAV7MQ38_PLEWA</name>
<dbReference type="AlphaFoldDB" id="A0AAV7MQ38"/>
<reference evidence="2" key="1">
    <citation type="journal article" date="2022" name="bioRxiv">
        <title>Sequencing and chromosome-scale assembly of the giantPleurodeles waltlgenome.</title>
        <authorList>
            <person name="Brown T."/>
            <person name="Elewa A."/>
            <person name="Iarovenko S."/>
            <person name="Subramanian E."/>
            <person name="Araus A.J."/>
            <person name="Petzold A."/>
            <person name="Susuki M."/>
            <person name="Suzuki K.-i.T."/>
            <person name="Hayashi T."/>
            <person name="Toyoda A."/>
            <person name="Oliveira C."/>
            <person name="Osipova E."/>
            <person name="Leigh N.D."/>
            <person name="Simon A."/>
            <person name="Yun M.H."/>
        </authorList>
    </citation>
    <scope>NUCLEOTIDE SEQUENCE</scope>
    <source>
        <strain evidence="2">20211129_DDA</strain>
        <tissue evidence="2">Liver</tissue>
    </source>
</reference>
<feature type="region of interest" description="Disordered" evidence="1">
    <location>
        <begin position="36"/>
        <end position="97"/>
    </location>
</feature>
<evidence type="ECO:0000256" key="1">
    <source>
        <dbReference type="SAM" id="MobiDB-lite"/>
    </source>
</evidence>
<accession>A0AAV7MQ38</accession>
<feature type="region of interest" description="Disordered" evidence="1">
    <location>
        <begin position="1"/>
        <end position="24"/>
    </location>
</feature>
<evidence type="ECO:0000313" key="3">
    <source>
        <dbReference type="Proteomes" id="UP001066276"/>
    </source>
</evidence>
<organism evidence="2 3">
    <name type="scientific">Pleurodeles waltl</name>
    <name type="common">Iberian ribbed newt</name>
    <dbReference type="NCBI Taxonomy" id="8319"/>
    <lineage>
        <taxon>Eukaryota</taxon>
        <taxon>Metazoa</taxon>
        <taxon>Chordata</taxon>
        <taxon>Craniata</taxon>
        <taxon>Vertebrata</taxon>
        <taxon>Euteleostomi</taxon>
        <taxon>Amphibia</taxon>
        <taxon>Batrachia</taxon>
        <taxon>Caudata</taxon>
        <taxon>Salamandroidea</taxon>
        <taxon>Salamandridae</taxon>
        <taxon>Pleurodelinae</taxon>
        <taxon>Pleurodeles</taxon>
    </lineage>
</organism>
<keyword evidence="3" id="KW-1185">Reference proteome</keyword>
<comment type="caution">
    <text evidence="2">The sequence shown here is derived from an EMBL/GenBank/DDBJ whole genome shotgun (WGS) entry which is preliminary data.</text>
</comment>
<proteinExistence type="predicted"/>
<dbReference type="Proteomes" id="UP001066276">
    <property type="component" value="Chromosome 9"/>
</dbReference>
<protein>
    <submittedName>
        <fullName evidence="2">Uncharacterized protein</fullName>
    </submittedName>
</protein>
<dbReference type="EMBL" id="JANPWB010000013">
    <property type="protein sequence ID" value="KAJ1105803.1"/>
    <property type="molecule type" value="Genomic_DNA"/>
</dbReference>
<gene>
    <name evidence="2" type="ORF">NDU88_003207</name>
</gene>
<feature type="compositionally biased region" description="Basic and acidic residues" evidence="1">
    <location>
        <begin position="47"/>
        <end position="61"/>
    </location>
</feature>
<evidence type="ECO:0000313" key="2">
    <source>
        <dbReference type="EMBL" id="KAJ1105803.1"/>
    </source>
</evidence>
<feature type="compositionally biased region" description="Basic and acidic residues" evidence="1">
    <location>
        <begin position="73"/>
        <end position="97"/>
    </location>
</feature>
<sequence length="97" mass="11112">MGVPEATKKWPGGTEQRQVSPGSALLKPALEEKIKHYGKPVNVTARQRGERARNSSGKRIDEESEDGMLQKRRQGDKEKREKRGRAENRRTEVERFP</sequence>